<protein>
    <recommendedName>
        <fullName evidence="3">AB hydrolase-1 domain-containing protein</fullName>
    </recommendedName>
</protein>
<dbReference type="InterPro" id="IPR050266">
    <property type="entry name" value="AB_hydrolase_sf"/>
</dbReference>
<dbReference type="Proteomes" id="UP000681722">
    <property type="component" value="Unassembled WGS sequence"/>
</dbReference>
<feature type="domain" description="AB hydrolase-1" evidence="3">
    <location>
        <begin position="147"/>
        <end position="366"/>
    </location>
</feature>
<dbReference type="Pfam" id="PF12697">
    <property type="entry name" value="Abhydrolase_6"/>
    <property type="match status" value="1"/>
</dbReference>
<keyword evidence="2" id="KW-1133">Transmembrane helix</keyword>
<dbReference type="EMBL" id="CAJNOQ010006330">
    <property type="protein sequence ID" value="CAF1131266.1"/>
    <property type="molecule type" value="Genomic_DNA"/>
</dbReference>
<evidence type="ECO:0000256" key="1">
    <source>
        <dbReference type="SAM" id="MobiDB-lite"/>
    </source>
</evidence>
<evidence type="ECO:0000313" key="5">
    <source>
        <dbReference type="EMBL" id="CAF3895023.1"/>
    </source>
</evidence>
<feature type="compositionally biased region" description="Polar residues" evidence="1">
    <location>
        <begin position="1"/>
        <end position="18"/>
    </location>
</feature>
<evidence type="ECO:0000313" key="4">
    <source>
        <dbReference type="EMBL" id="CAF1131266.1"/>
    </source>
</evidence>
<dbReference type="SUPFAM" id="SSF53474">
    <property type="entry name" value="alpha/beta-Hydrolases"/>
    <property type="match status" value="1"/>
</dbReference>
<dbReference type="OrthoDB" id="294702at2759"/>
<dbReference type="AlphaFoldDB" id="A0A814RAM7"/>
<dbReference type="Gene3D" id="3.40.50.1820">
    <property type="entry name" value="alpha/beta hydrolase"/>
    <property type="match status" value="1"/>
</dbReference>
<evidence type="ECO:0000259" key="3">
    <source>
        <dbReference type="Pfam" id="PF12697"/>
    </source>
</evidence>
<evidence type="ECO:0000256" key="2">
    <source>
        <dbReference type="SAM" id="Phobius"/>
    </source>
</evidence>
<reference evidence="4" key="1">
    <citation type="submission" date="2021-02" db="EMBL/GenBank/DDBJ databases">
        <authorList>
            <person name="Nowell W R."/>
        </authorList>
    </citation>
    <scope>NUCLEOTIDE SEQUENCE</scope>
</reference>
<dbReference type="EMBL" id="CAJOBC010006331">
    <property type="protein sequence ID" value="CAF3895023.1"/>
    <property type="molecule type" value="Genomic_DNA"/>
</dbReference>
<gene>
    <name evidence="4" type="ORF">GPM918_LOCUS20205</name>
    <name evidence="5" type="ORF">SRO942_LOCUS20203</name>
</gene>
<sequence>MSSLENVKSPSEQNNNFGQRKGRSSTPKHEQHKEMDKKSKWYDDPLLQATDPMRAAATTQSSLCTAVWMGLVGIVILPITLVVLILFLLLWILPGFGSSYERYAEARDRKKYYPPEDEMKPWGPENKLIHVVHLRAPESKLPPIIYVSGLGASMNVVKPLLLKFAQYIDEPIEIFSFDSPGYGASAPPVDWTTESADTEISLLRRVVCEKLVLRKPFVLFGASAGASLAQLYRLQYPEDVAGIILFDPTPSNVFEDGSPMSVDFNGAFSLYRKMARAASWGLMRPLAPLIRYCIPGEFGDIFRLLPHGHVALFMTQTMLRKTGNHFLYWRTIMDRVSKLEIDLSSASNAVTIRRSTPLLVVSAQNWIKKRPHGSLTREEMRHWWNDNQQPFVRSSDNAGFVARTDHTHAQCMLDMKLAANATKAILAQINSKFVR</sequence>
<comment type="caution">
    <text evidence="4">The sequence shown here is derived from an EMBL/GenBank/DDBJ whole genome shotgun (WGS) entry which is preliminary data.</text>
</comment>
<dbReference type="Proteomes" id="UP000663829">
    <property type="component" value="Unassembled WGS sequence"/>
</dbReference>
<dbReference type="PANTHER" id="PTHR43798">
    <property type="entry name" value="MONOACYLGLYCEROL LIPASE"/>
    <property type="match status" value="1"/>
</dbReference>
<name>A0A814RAM7_9BILA</name>
<keyword evidence="2" id="KW-0812">Transmembrane</keyword>
<feature type="transmembrane region" description="Helical" evidence="2">
    <location>
        <begin position="67"/>
        <end position="93"/>
    </location>
</feature>
<keyword evidence="6" id="KW-1185">Reference proteome</keyword>
<organism evidence="4 6">
    <name type="scientific">Didymodactylos carnosus</name>
    <dbReference type="NCBI Taxonomy" id="1234261"/>
    <lineage>
        <taxon>Eukaryota</taxon>
        <taxon>Metazoa</taxon>
        <taxon>Spiralia</taxon>
        <taxon>Gnathifera</taxon>
        <taxon>Rotifera</taxon>
        <taxon>Eurotatoria</taxon>
        <taxon>Bdelloidea</taxon>
        <taxon>Philodinida</taxon>
        <taxon>Philodinidae</taxon>
        <taxon>Didymodactylos</taxon>
    </lineage>
</organism>
<dbReference type="GO" id="GO:0016020">
    <property type="term" value="C:membrane"/>
    <property type="evidence" value="ECO:0007669"/>
    <property type="project" value="TreeGrafter"/>
</dbReference>
<keyword evidence="2" id="KW-0472">Membrane</keyword>
<dbReference type="InterPro" id="IPR000073">
    <property type="entry name" value="AB_hydrolase_1"/>
</dbReference>
<evidence type="ECO:0000313" key="6">
    <source>
        <dbReference type="Proteomes" id="UP000663829"/>
    </source>
</evidence>
<feature type="compositionally biased region" description="Basic and acidic residues" evidence="1">
    <location>
        <begin position="27"/>
        <end position="37"/>
    </location>
</feature>
<accession>A0A814RAM7</accession>
<proteinExistence type="predicted"/>
<dbReference type="InterPro" id="IPR029058">
    <property type="entry name" value="AB_hydrolase_fold"/>
</dbReference>
<dbReference type="PANTHER" id="PTHR43798:SF33">
    <property type="entry name" value="HYDROLASE, PUTATIVE (AFU_ORTHOLOGUE AFUA_2G14860)-RELATED"/>
    <property type="match status" value="1"/>
</dbReference>
<feature type="region of interest" description="Disordered" evidence="1">
    <location>
        <begin position="1"/>
        <end position="37"/>
    </location>
</feature>